<dbReference type="Proteomes" id="UP001153712">
    <property type="component" value="Chromosome 4"/>
</dbReference>
<dbReference type="EMBL" id="OU900097">
    <property type="protein sequence ID" value="CAG9861436.1"/>
    <property type="molecule type" value="Genomic_DNA"/>
</dbReference>
<name>A0A9N9TVT7_PHYSR</name>
<proteinExistence type="predicted"/>
<feature type="region of interest" description="Disordered" evidence="1">
    <location>
        <begin position="100"/>
        <end position="154"/>
    </location>
</feature>
<protein>
    <submittedName>
        <fullName evidence="2">Uncharacterized protein</fullName>
    </submittedName>
</protein>
<organism evidence="2 3">
    <name type="scientific">Phyllotreta striolata</name>
    <name type="common">Striped flea beetle</name>
    <name type="synonym">Crioceris striolata</name>
    <dbReference type="NCBI Taxonomy" id="444603"/>
    <lineage>
        <taxon>Eukaryota</taxon>
        <taxon>Metazoa</taxon>
        <taxon>Ecdysozoa</taxon>
        <taxon>Arthropoda</taxon>
        <taxon>Hexapoda</taxon>
        <taxon>Insecta</taxon>
        <taxon>Pterygota</taxon>
        <taxon>Neoptera</taxon>
        <taxon>Endopterygota</taxon>
        <taxon>Coleoptera</taxon>
        <taxon>Polyphaga</taxon>
        <taxon>Cucujiformia</taxon>
        <taxon>Chrysomeloidea</taxon>
        <taxon>Chrysomelidae</taxon>
        <taxon>Galerucinae</taxon>
        <taxon>Alticini</taxon>
        <taxon>Phyllotreta</taxon>
    </lineage>
</organism>
<evidence type="ECO:0000256" key="1">
    <source>
        <dbReference type="SAM" id="MobiDB-lite"/>
    </source>
</evidence>
<evidence type="ECO:0000313" key="3">
    <source>
        <dbReference type="Proteomes" id="UP001153712"/>
    </source>
</evidence>
<dbReference type="OrthoDB" id="10625850at2759"/>
<dbReference type="AlphaFoldDB" id="A0A9N9TVT7"/>
<evidence type="ECO:0000313" key="2">
    <source>
        <dbReference type="EMBL" id="CAG9861436.1"/>
    </source>
</evidence>
<accession>A0A9N9TVT7</accession>
<sequence length="154" mass="16182">MQTNSCLSVLYILTLYDCYNPPNIRCNPLIIDNLSFGYITSRLFRQGSGRTIVLLVEVSLVASTLSGISGLRDSLRYASRYAAQPLSSSLCECRCGSPFDGENGEPLPRNRSAASSGGNLPPPPGDGSLPPGESSAGGEMGPRPPSLLLDMGSG</sequence>
<keyword evidence="3" id="KW-1185">Reference proteome</keyword>
<reference evidence="2" key="1">
    <citation type="submission" date="2022-01" db="EMBL/GenBank/DDBJ databases">
        <authorList>
            <person name="King R."/>
        </authorList>
    </citation>
    <scope>NUCLEOTIDE SEQUENCE</scope>
</reference>
<gene>
    <name evidence="2" type="ORF">PHYEVI_LOCUS7776</name>
</gene>